<evidence type="ECO:0000256" key="6">
    <source>
        <dbReference type="PROSITE-ProRule" id="PRU01161"/>
    </source>
</evidence>
<feature type="active site" description="Nucleophile" evidence="6">
    <location>
        <position position="88"/>
    </location>
</feature>
<dbReference type="InterPro" id="IPR050301">
    <property type="entry name" value="NTE"/>
</dbReference>
<dbReference type="InterPro" id="IPR002641">
    <property type="entry name" value="PNPLA_dom"/>
</dbReference>
<dbReference type="Pfam" id="PF01103">
    <property type="entry name" value="Omp85"/>
    <property type="match status" value="1"/>
</dbReference>
<dbReference type="SUPFAM" id="SSF52151">
    <property type="entry name" value="FabD/lysophospholipase-like"/>
    <property type="match status" value="1"/>
</dbReference>
<evidence type="ECO:0000313" key="9">
    <source>
        <dbReference type="Proteomes" id="UP000534186"/>
    </source>
</evidence>
<evidence type="ECO:0000259" key="7">
    <source>
        <dbReference type="PROSITE" id="PS51635"/>
    </source>
</evidence>
<protein>
    <submittedName>
        <fullName evidence="8">NTE family protein</fullName>
    </submittedName>
</protein>
<sequence>MNEASQGVAMRGVRQGVSLFYRWMFATIAIAATFAGAAEAQKPVVEPPTRPRIGLVLEGGGALGFAHIGVIEWMEAHHIPVDDVAGTSMGGLIGGLYASGNSPQEIETFVGGIDWPAVLSGQVPFPALSYRRKEDRLAFPNRLQFGLKHGLSLPNGLNSGSGVGLLLDRTMLPYYDLKSFDDLPIPFRCVATDITTGHEHVFKDGSLAQAMRSTMSIPGVFAPVAHGDEVFSDGAAVNNLPVDVARGMGAEIVIAVYLDTGPVDKTSFNSLVGVAGRNLSIMVAANELKSMKDANVLLKVDVSKFSSSEFEKSAEIIPQGVKVAEEHAAELEKYALNDADWQAYVAQRDARRRTRVPVPQFVTVYGLKGAQRAEVANEFTKYVGKPVDPDRINSTIADLQGTGTYSSISYNLLDEKDKTGLLVRPRLTNYGPPFLNVGLTLASNDSNDIQLGLGGRATFFGLTGPGSEVRVDASIGQVAGIAGELYQPLIVGKRYFVAPRAYYTHTIDSFYSGSQELSQYTEERNGFGVDLGYRFSSKAELRVGEDYQWYGETLRVGQPIEQIFHLTPFVSNVRFQYLGQDNVQVPTRGSELLTRYAYSTQRPFGEGGYSQWDSKVAHFLPVGEKGIIFGTMEGGTSFGATNLGLAGFSLGGALRLSAYDRGELLGSDYFLGQAGYLYRLTKLNPVIGDSIYAAGFYEIGKVWNAAPGTPTLPNDISGAVVVKTLLGPFYGGGSIGDSDHRKWFFGLGRVF</sequence>
<keyword evidence="4 6" id="KW-0443">Lipid metabolism</keyword>
<dbReference type="InterPro" id="IPR016035">
    <property type="entry name" value="Acyl_Trfase/lysoPLipase"/>
</dbReference>
<feature type="active site" description="Proton acceptor" evidence="6">
    <location>
        <position position="233"/>
    </location>
</feature>
<gene>
    <name evidence="8" type="ORF">HDF12_003689</name>
</gene>
<dbReference type="Pfam" id="PF01734">
    <property type="entry name" value="Patatin"/>
    <property type="match status" value="1"/>
</dbReference>
<organism evidence="8 9">
    <name type="scientific">Tunturiibacter lichenicola</name>
    <dbReference type="NCBI Taxonomy" id="2051959"/>
    <lineage>
        <taxon>Bacteria</taxon>
        <taxon>Pseudomonadati</taxon>
        <taxon>Acidobacteriota</taxon>
        <taxon>Terriglobia</taxon>
        <taxon>Terriglobales</taxon>
        <taxon>Acidobacteriaceae</taxon>
        <taxon>Tunturiibacter</taxon>
    </lineage>
</organism>
<dbReference type="PANTHER" id="PTHR14226">
    <property type="entry name" value="NEUROPATHY TARGET ESTERASE/SWISS CHEESE D.MELANOGASTER"/>
    <property type="match status" value="1"/>
</dbReference>
<keyword evidence="3 6" id="KW-0442">Lipid degradation</keyword>
<proteinExistence type="predicted"/>
<dbReference type="EMBL" id="JACCCV010000002">
    <property type="protein sequence ID" value="NYF53290.1"/>
    <property type="molecule type" value="Genomic_DNA"/>
</dbReference>
<comment type="subcellular location">
    <subcellularLocation>
        <location evidence="1">Membrane</location>
    </subcellularLocation>
</comment>
<dbReference type="GO" id="GO:0019867">
    <property type="term" value="C:outer membrane"/>
    <property type="evidence" value="ECO:0007669"/>
    <property type="project" value="InterPro"/>
</dbReference>
<evidence type="ECO:0000313" key="8">
    <source>
        <dbReference type="EMBL" id="NYF53290.1"/>
    </source>
</evidence>
<dbReference type="Proteomes" id="UP000534186">
    <property type="component" value="Unassembled WGS sequence"/>
</dbReference>
<dbReference type="Gene3D" id="2.40.160.50">
    <property type="entry name" value="membrane protein fhac: a member of the omp85/tpsb transporter family"/>
    <property type="match status" value="1"/>
</dbReference>
<feature type="short sequence motif" description="GXGXXG" evidence="6">
    <location>
        <begin position="59"/>
        <end position="64"/>
    </location>
</feature>
<evidence type="ECO:0000256" key="5">
    <source>
        <dbReference type="ARBA" id="ARBA00023136"/>
    </source>
</evidence>
<evidence type="ECO:0000256" key="3">
    <source>
        <dbReference type="ARBA" id="ARBA00022963"/>
    </source>
</evidence>
<evidence type="ECO:0000256" key="4">
    <source>
        <dbReference type="ARBA" id="ARBA00023098"/>
    </source>
</evidence>
<dbReference type="GO" id="GO:0016042">
    <property type="term" value="P:lipid catabolic process"/>
    <property type="evidence" value="ECO:0007669"/>
    <property type="project" value="UniProtKB-UniRule"/>
</dbReference>
<keyword evidence="5" id="KW-0472">Membrane</keyword>
<dbReference type="InterPro" id="IPR000184">
    <property type="entry name" value="Bac_surfAg_D15"/>
</dbReference>
<dbReference type="GO" id="GO:0016787">
    <property type="term" value="F:hydrolase activity"/>
    <property type="evidence" value="ECO:0007669"/>
    <property type="project" value="UniProtKB-UniRule"/>
</dbReference>
<dbReference type="PROSITE" id="PS51635">
    <property type="entry name" value="PNPLA"/>
    <property type="match status" value="1"/>
</dbReference>
<dbReference type="Gene3D" id="3.40.1090.10">
    <property type="entry name" value="Cytosolic phospholipase A2 catalytic domain"/>
    <property type="match status" value="2"/>
</dbReference>
<reference evidence="8 9" key="1">
    <citation type="submission" date="2020-07" db="EMBL/GenBank/DDBJ databases">
        <title>Genomic Encyclopedia of Type Strains, Phase IV (KMG-V): Genome sequencing to study the core and pangenomes of soil and plant-associated prokaryotes.</title>
        <authorList>
            <person name="Whitman W."/>
        </authorList>
    </citation>
    <scope>NUCLEOTIDE SEQUENCE [LARGE SCALE GENOMIC DNA]</scope>
    <source>
        <strain evidence="8 9">M8UP30</strain>
    </source>
</reference>
<dbReference type="PANTHER" id="PTHR14226:SF29">
    <property type="entry name" value="NEUROPATHY TARGET ESTERASE SWS"/>
    <property type="match status" value="1"/>
</dbReference>
<dbReference type="AlphaFoldDB" id="A0A7Y9NPP8"/>
<evidence type="ECO:0000256" key="2">
    <source>
        <dbReference type="ARBA" id="ARBA00022801"/>
    </source>
</evidence>
<comment type="caution">
    <text evidence="8">The sequence shown here is derived from an EMBL/GenBank/DDBJ whole genome shotgun (WGS) entry which is preliminary data.</text>
</comment>
<accession>A0A7Y9NPP8</accession>
<feature type="short sequence motif" description="DGA/G" evidence="6">
    <location>
        <begin position="233"/>
        <end position="235"/>
    </location>
</feature>
<dbReference type="CDD" id="cd07205">
    <property type="entry name" value="Pat_PNPLA6_PNPLA7_NTE1_like"/>
    <property type="match status" value="1"/>
</dbReference>
<evidence type="ECO:0000256" key="1">
    <source>
        <dbReference type="ARBA" id="ARBA00004370"/>
    </source>
</evidence>
<feature type="short sequence motif" description="GXSXG" evidence="6">
    <location>
        <begin position="86"/>
        <end position="90"/>
    </location>
</feature>
<feature type="domain" description="PNPLA" evidence="7">
    <location>
        <begin position="55"/>
        <end position="246"/>
    </location>
</feature>
<keyword evidence="2 6" id="KW-0378">Hydrolase</keyword>
<name>A0A7Y9NPP8_9BACT</name>